<keyword evidence="9" id="KW-1185">Reference proteome</keyword>
<dbReference type="SUPFAM" id="SSF52540">
    <property type="entry name" value="P-loop containing nucleoside triphosphate hydrolases"/>
    <property type="match status" value="1"/>
</dbReference>
<evidence type="ECO:0000313" key="8">
    <source>
        <dbReference type="EMBL" id="AAS52441.1"/>
    </source>
</evidence>
<organism evidence="8 9">
    <name type="scientific">Eremothecium gossypii (strain ATCC 10895 / CBS 109.51 / FGSC 9923 / NRRL Y-1056)</name>
    <name type="common">Yeast</name>
    <name type="synonym">Ashbya gossypii</name>
    <dbReference type="NCBI Taxonomy" id="284811"/>
    <lineage>
        <taxon>Eukaryota</taxon>
        <taxon>Fungi</taxon>
        <taxon>Dikarya</taxon>
        <taxon>Ascomycota</taxon>
        <taxon>Saccharomycotina</taxon>
        <taxon>Saccharomycetes</taxon>
        <taxon>Saccharomycetales</taxon>
        <taxon>Saccharomycetaceae</taxon>
        <taxon>Eremothecium</taxon>
    </lineage>
</organism>
<comment type="similarity">
    <text evidence="1 4">Belongs to the AAA ATPase family.</text>
</comment>
<dbReference type="GO" id="GO:0005737">
    <property type="term" value="C:cytoplasm"/>
    <property type="evidence" value="ECO:0000318"/>
    <property type="project" value="GO_Central"/>
</dbReference>
<dbReference type="InParanoid" id="Q758K6"/>
<feature type="region of interest" description="Disordered" evidence="5">
    <location>
        <begin position="205"/>
        <end position="233"/>
    </location>
</feature>
<feature type="region of interest" description="Disordered" evidence="5">
    <location>
        <begin position="276"/>
        <end position="367"/>
    </location>
</feature>
<dbReference type="GO" id="GO:0005634">
    <property type="term" value="C:nucleus"/>
    <property type="evidence" value="ECO:0000318"/>
    <property type="project" value="GO_Central"/>
</dbReference>
<dbReference type="InterPro" id="IPR003959">
    <property type="entry name" value="ATPase_AAA_core"/>
</dbReference>
<evidence type="ECO:0000256" key="6">
    <source>
        <dbReference type="SAM" id="SignalP"/>
    </source>
</evidence>
<dbReference type="Gene3D" id="3.40.50.300">
    <property type="entry name" value="P-loop containing nucleotide triphosphate hydrolases"/>
    <property type="match status" value="1"/>
</dbReference>
<dbReference type="Gene3D" id="1.10.8.60">
    <property type="match status" value="1"/>
</dbReference>
<feature type="domain" description="AAA+ ATPase" evidence="7">
    <location>
        <begin position="440"/>
        <end position="585"/>
    </location>
</feature>
<evidence type="ECO:0000256" key="5">
    <source>
        <dbReference type="SAM" id="MobiDB-lite"/>
    </source>
</evidence>
<dbReference type="GO" id="GO:0005524">
    <property type="term" value="F:ATP binding"/>
    <property type="evidence" value="ECO:0007669"/>
    <property type="project" value="UniProtKB-KW"/>
</dbReference>
<keyword evidence="3 4" id="KW-0067">ATP-binding</keyword>
<dbReference type="InterPro" id="IPR027417">
    <property type="entry name" value="P-loop_NTPase"/>
</dbReference>
<dbReference type="PROSITE" id="PS00674">
    <property type="entry name" value="AAA"/>
    <property type="match status" value="1"/>
</dbReference>
<dbReference type="SMART" id="SM00382">
    <property type="entry name" value="AAA"/>
    <property type="match status" value="1"/>
</dbReference>
<feature type="chain" id="PRO_5004286508" evidence="6">
    <location>
        <begin position="28"/>
        <end position="690"/>
    </location>
</feature>
<evidence type="ECO:0000256" key="3">
    <source>
        <dbReference type="ARBA" id="ARBA00022840"/>
    </source>
</evidence>
<reference evidence="9" key="2">
    <citation type="journal article" date="2013" name="G3 (Bethesda)">
        <title>Genomes of Ashbya fungi isolated from insects reveal four mating-type loci, numerous translocations, lack of transposons, and distinct gene duplications.</title>
        <authorList>
            <person name="Dietrich F.S."/>
            <person name="Voegeli S."/>
            <person name="Kuo S."/>
            <person name="Philippsen P."/>
        </authorList>
    </citation>
    <scope>GENOME REANNOTATION</scope>
    <source>
        <strain evidence="9">ATCC 10895 / CBS 109.51 / FGSC 9923 / NRRL Y-1056</strain>
    </source>
</reference>
<gene>
    <name evidence="8" type="ORF">AGOS_AEL244W</name>
</gene>
<sequence length="690" mass="78226">MGQEKFVIPGNITLLQALTLLHSIVSAQFENTSKDMRASLASAARKDDTLLECQRALEETRGYLIDGSSRIKTHYRIDLVAGSLPEDVQGRIDDLRILEQDIKTSQQALNDMLGDTKKRVPQVHRHAFSSIFRKTRFGSDRRLQRTQAAEDAEAHEVAELKRQRELQEDRKRQEELEREKRAKEEEDKRLEEAIKKHLEMELAQRFDRPRSEGTTQHNRCNGKFPPRLSLDMRGSPKVELPVMRRSLDLGASYSTKLEGSSINKAALLAWYKDKEKNVKTDPSKKENKERRVPPPPAKYEYTKPVIRRPQLKFSQPQGSRNKVKAKVLETVPPDGLRSPSPKRGSNSDKSPVIESSPNPTTDSNSPQEISLLEKNIKDVMRSLKGVDTHSCEQIINEILVVDYDVRWEDIAGLTIAKKCLKETVVYPFLRPDLFRGLREPISGMLLFGPPGTGKTMIARAVATESNSTFFCISASSLLSKYLGESEKLVKALFYLAKRLSPSIIFIDEIDSLLTSRSDNENESSRRIKTELLVQWSSLTSATAKETREGEEARRVLVLAATNLPWAIDDAAIRRFSRRLYIPLPEYETRLYHLKKLMALQKNELSESDFQLIARMTEGYSGSDITALAKEAAMEPIRELGDNLINVNFDTIRSVLPVDFHRAMVTIKKSVSPDSLIKFDNWATEYGSIGS</sequence>
<dbReference type="GO" id="GO:0016887">
    <property type="term" value="F:ATP hydrolysis activity"/>
    <property type="evidence" value="ECO:0000318"/>
    <property type="project" value="GO_Central"/>
</dbReference>
<keyword evidence="2 4" id="KW-0547">Nucleotide-binding</keyword>
<feature type="signal peptide" evidence="6">
    <location>
        <begin position="1"/>
        <end position="27"/>
    </location>
</feature>
<evidence type="ECO:0000256" key="2">
    <source>
        <dbReference type="ARBA" id="ARBA00022741"/>
    </source>
</evidence>
<dbReference type="eggNOG" id="KOG0740">
    <property type="taxonomic scope" value="Eukaryota"/>
</dbReference>
<dbReference type="PANTHER" id="PTHR23074">
    <property type="entry name" value="AAA DOMAIN-CONTAINING"/>
    <property type="match status" value="1"/>
</dbReference>
<dbReference type="GO" id="GO:0008568">
    <property type="term" value="F:microtubule severing ATPase activity"/>
    <property type="evidence" value="ECO:0000318"/>
    <property type="project" value="GO_Central"/>
</dbReference>
<dbReference type="STRING" id="284811.Q758K6"/>
<name>Q758K6_EREGS</name>
<evidence type="ECO:0000259" key="7">
    <source>
        <dbReference type="SMART" id="SM00382"/>
    </source>
</evidence>
<keyword evidence="6" id="KW-0732">Signal</keyword>
<dbReference type="InterPro" id="IPR041569">
    <property type="entry name" value="AAA_lid_3"/>
</dbReference>
<dbReference type="Proteomes" id="UP000000591">
    <property type="component" value="Chromosome V"/>
</dbReference>
<feature type="compositionally biased region" description="Basic and acidic residues" evidence="5">
    <location>
        <begin position="276"/>
        <end position="292"/>
    </location>
</feature>
<dbReference type="HOGENOM" id="CLU_000688_15_3_1"/>
<dbReference type="FunFam" id="3.40.50.300:FF:000093">
    <property type="entry name" value="Fidgetin-like 1"/>
    <property type="match status" value="1"/>
</dbReference>
<dbReference type="PANTHER" id="PTHR23074:SF81">
    <property type="entry name" value="26S PROTEASOME SUBUNIT YTA6-RELATED"/>
    <property type="match status" value="1"/>
</dbReference>
<dbReference type="FunCoup" id="Q758K6">
    <property type="interactions" value="51"/>
</dbReference>
<dbReference type="InterPro" id="IPR003593">
    <property type="entry name" value="AAA+_ATPase"/>
</dbReference>
<dbReference type="OrthoDB" id="10251136at2759"/>
<feature type="compositionally biased region" description="Low complexity" evidence="5">
    <location>
        <begin position="355"/>
        <end position="366"/>
    </location>
</feature>
<dbReference type="Pfam" id="PF17862">
    <property type="entry name" value="AAA_lid_3"/>
    <property type="match status" value="1"/>
</dbReference>
<dbReference type="KEGG" id="ago:AGOS_AEL244W"/>
<dbReference type="InterPro" id="IPR003960">
    <property type="entry name" value="ATPase_AAA_CS"/>
</dbReference>
<proteinExistence type="inferred from homology"/>
<dbReference type="RefSeq" id="NP_984617.1">
    <property type="nucleotide sequence ID" value="NM_209970.1"/>
</dbReference>
<feature type="region of interest" description="Disordered" evidence="5">
    <location>
        <begin position="142"/>
        <end position="188"/>
    </location>
</feature>
<dbReference type="Pfam" id="PF00004">
    <property type="entry name" value="AAA"/>
    <property type="match status" value="1"/>
</dbReference>
<dbReference type="InterPro" id="IPR050304">
    <property type="entry name" value="MT-severing_AAA_ATPase"/>
</dbReference>
<dbReference type="GO" id="GO:0051013">
    <property type="term" value="P:microtubule severing"/>
    <property type="evidence" value="ECO:0000318"/>
    <property type="project" value="GO_Central"/>
</dbReference>
<dbReference type="CDD" id="cd19509">
    <property type="entry name" value="RecA-like_VPS4-like"/>
    <property type="match status" value="1"/>
</dbReference>
<dbReference type="GeneID" id="4620799"/>
<reference evidence="8 9" key="1">
    <citation type="journal article" date="2004" name="Science">
        <title>The Ashbya gossypii genome as a tool for mapping the ancient Saccharomyces cerevisiae genome.</title>
        <authorList>
            <person name="Dietrich F.S."/>
            <person name="Voegeli S."/>
            <person name="Brachat S."/>
            <person name="Lerch A."/>
            <person name="Gates K."/>
            <person name="Steiner S."/>
            <person name="Mohr C."/>
            <person name="Pohlmann R."/>
            <person name="Luedi P."/>
            <person name="Choi S."/>
            <person name="Wing R.A."/>
            <person name="Flavier A."/>
            <person name="Gaffney T.D."/>
            <person name="Philippsen P."/>
        </authorList>
    </citation>
    <scope>NUCLEOTIDE SEQUENCE [LARGE SCALE GENOMIC DNA]</scope>
    <source>
        <strain evidence="9">ATCC 10895 / CBS 109.51 / FGSC 9923 / NRRL Y-1056</strain>
    </source>
</reference>
<dbReference type="AlphaFoldDB" id="Q758K6"/>
<dbReference type="OMA" id="YETRLYH"/>
<evidence type="ECO:0000313" key="9">
    <source>
        <dbReference type="Proteomes" id="UP000000591"/>
    </source>
</evidence>
<evidence type="ECO:0000256" key="4">
    <source>
        <dbReference type="RuleBase" id="RU003651"/>
    </source>
</evidence>
<accession>Q758K6</accession>
<protein>
    <submittedName>
        <fullName evidence="8">AEL244Wp</fullName>
    </submittedName>
</protein>
<feature type="compositionally biased region" description="Basic and acidic residues" evidence="5">
    <location>
        <begin position="152"/>
        <end position="188"/>
    </location>
</feature>
<evidence type="ECO:0000256" key="1">
    <source>
        <dbReference type="ARBA" id="ARBA00006914"/>
    </source>
</evidence>
<dbReference type="FunFam" id="1.10.8.60:FF:000022">
    <property type="entry name" value="Fidgetin like 1"/>
    <property type="match status" value="1"/>
</dbReference>
<dbReference type="EMBL" id="AE016818">
    <property type="protein sequence ID" value="AAS52441.1"/>
    <property type="molecule type" value="Genomic_DNA"/>
</dbReference>